<dbReference type="InterPro" id="IPR008189">
    <property type="entry name" value="rRNA_ssu_MeTfrase_I"/>
</dbReference>
<proteinExistence type="inferred from homology"/>
<keyword evidence="5 6" id="KW-0949">S-adenosyl-L-methionine</keyword>
<keyword evidence="1 6" id="KW-0963">Cytoplasm</keyword>
<organism evidence="8 9">
    <name type="scientific">Pontimonas salivibrio</name>
    <dbReference type="NCBI Taxonomy" id="1159327"/>
    <lineage>
        <taxon>Bacteria</taxon>
        <taxon>Bacillati</taxon>
        <taxon>Actinomycetota</taxon>
        <taxon>Actinomycetes</taxon>
        <taxon>Micrococcales</taxon>
        <taxon>Microbacteriaceae</taxon>
        <taxon>Pontimonas</taxon>
    </lineage>
</organism>
<keyword evidence="2 6" id="KW-0698">rRNA processing</keyword>
<dbReference type="InterPro" id="IPR014777">
    <property type="entry name" value="4pyrrole_Mease_sub1"/>
</dbReference>
<dbReference type="FunFam" id="3.30.950.10:FF:000002">
    <property type="entry name" value="Ribosomal RNA small subunit methyltransferase I"/>
    <property type="match status" value="1"/>
</dbReference>
<sequence length="270" mass="29011">MLFVAATPIGNLGDHTPRLVEALEQARLIVAEDTRSTRSLMHKLGIDTSAEVRPLHEHNESGVIERVLKTAASQPVVLVSDAGMPGISDPGYLLVAEAHRQSIPVSVLPGANAVVSALAVSGLPTDRFCFEGFVPKKGRKAALSDLADEKRTMIFFESPHRLPSTLAEMAEIFGAEREATVCRELTKKFEQITRGTLAELASEFSGGVKGEVTLVVRGQQGSGVSFDQAVEMVANRVVAGEKATEVTRAIARETGHSKPELYRAWLEADA</sequence>
<dbReference type="Proteomes" id="UP000243077">
    <property type="component" value="Chromosome"/>
</dbReference>
<dbReference type="PIRSF" id="PIRSF005917">
    <property type="entry name" value="MTase_YraL"/>
    <property type="match status" value="1"/>
</dbReference>
<protein>
    <recommendedName>
        <fullName evidence="6">Ribosomal RNA small subunit methyltransferase I</fullName>
        <ecNumber evidence="6">2.1.1.198</ecNumber>
    </recommendedName>
    <alternativeName>
        <fullName evidence="6">16S rRNA 2'-O-ribose C1402 methyltransferase</fullName>
    </alternativeName>
    <alternativeName>
        <fullName evidence="6">rRNA (cytidine-2'-O-)-methyltransferase RsmI</fullName>
    </alternativeName>
</protein>
<dbReference type="PANTHER" id="PTHR46111:SF1">
    <property type="entry name" value="RIBOSOMAL RNA SMALL SUBUNIT METHYLTRANSFERASE I"/>
    <property type="match status" value="1"/>
</dbReference>
<dbReference type="HAMAP" id="MF_01877">
    <property type="entry name" value="16SrRNA_methyltr_I"/>
    <property type="match status" value="1"/>
</dbReference>
<dbReference type="InterPro" id="IPR035996">
    <property type="entry name" value="4pyrrol_Methylase_sf"/>
</dbReference>
<dbReference type="InterPro" id="IPR014776">
    <property type="entry name" value="4pyrrole_Mease_sub2"/>
</dbReference>
<gene>
    <name evidence="6" type="primary">rsmI</name>
    <name evidence="8" type="ORF">C3B54_11494</name>
</gene>
<dbReference type="Gene3D" id="3.40.1010.10">
    <property type="entry name" value="Cobalt-precorrin-4 Transmethylase, Domain 1"/>
    <property type="match status" value="1"/>
</dbReference>
<dbReference type="NCBIfam" id="TIGR00096">
    <property type="entry name" value="16S rRNA (cytidine(1402)-2'-O)-methyltransferase"/>
    <property type="match status" value="1"/>
</dbReference>
<accession>A0A2L2BPB3</accession>
<dbReference type="InterPro" id="IPR000878">
    <property type="entry name" value="4pyrrol_Mease"/>
</dbReference>
<keyword evidence="4 6" id="KW-0808">Transferase</keyword>
<evidence type="ECO:0000256" key="1">
    <source>
        <dbReference type="ARBA" id="ARBA00022490"/>
    </source>
</evidence>
<evidence type="ECO:0000313" key="9">
    <source>
        <dbReference type="Proteomes" id="UP000243077"/>
    </source>
</evidence>
<dbReference type="PROSITE" id="PS01296">
    <property type="entry name" value="RSMI"/>
    <property type="match status" value="1"/>
</dbReference>
<feature type="domain" description="Tetrapyrrole methylase" evidence="7">
    <location>
        <begin position="1"/>
        <end position="201"/>
    </location>
</feature>
<dbReference type="EC" id="2.1.1.198" evidence="6"/>
<evidence type="ECO:0000256" key="3">
    <source>
        <dbReference type="ARBA" id="ARBA00022603"/>
    </source>
</evidence>
<name>A0A2L2BPB3_9MICO</name>
<evidence type="ECO:0000256" key="2">
    <source>
        <dbReference type="ARBA" id="ARBA00022552"/>
    </source>
</evidence>
<evidence type="ECO:0000259" key="7">
    <source>
        <dbReference type="Pfam" id="PF00590"/>
    </source>
</evidence>
<dbReference type="GO" id="GO:0005737">
    <property type="term" value="C:cytoplasm"/>
    <property type="evidence" value="ECO:0007669"/>
    <property type="project" value="UniProtKB-SubCell"/>
</dbReference>
<comment type="similarity">
    <text evidence="6">Belongs to the methyltransferase superfamily. RsmI family.</text>
</comment>
<evidence type="ECO:0000256" key="4">
    <source>
        <dbReference type="ARBA" id="ARBA00022679"/>
    </source>
</evidence>
<evidence type="ECO:0000256" key="6">
    <source>
        <dbReference type="HAMAP-Rule" id="MF_01877"/>
    </source>
</evidence>
<comment type="function">
    <text evidence="6">Catalyzes the 2'-O-methylation of the ribose of cytidine 1402 (C1402) in 16S rRNA.</text>
</comment>
<keyword evidence="9" id="KW-1185">Reference proteome</keyword>
<dbReference type="Pfam" id="PF00590">
    <property type="entry name" value="TP_methylase"/>
    <property type="match status" value="1"/>
</dbReference>
<evidence type="ECO:0000313" key="8">
    <source>
        <dbReference type="EMBL" id="AVG23487.1"/>
    </source>
</evidence>
<dbReference type="PANTHER" id="PTHR46111">
    <property type="entry name" value="RIBOSOMAL RNA SMALL SUBUNIT METHYLTRANSFERASE I"/>
    <property type="match status" value="1"/>
</dbReference>
<dbReference type="OrthoDB" id="9809084at2"/>
<dbReference type="GO" id="GO:0070677">
    <property type="term" value="F:rRNA (cytosine-2'-O-)-methyltransferase activity"/>
    <property type="evidence" value="ECO:0007669"/>
    <property type="project" value="UniProtKB-UniRule"/>
</dbReference>
<comment type="catalytic activity">
    <reaction evidence="6">
        <text>cytidine(1402) in 16S rRNA + S-adenosyl-L-methionine = 2'-O-methylcytidine(1402) in 16S rRNA + S-adenosyl-L-homocysteine + H(+)</text>
        <dbReference type="Rhea" id="RHEA:42924"/>
        <dbReference type="Rhea" id="RHEA-COMP:10285"/>
        <dbReference type="Rhea" id="RHEA-COMP:10286"/>
        <dbReference type="ChEBI" id="CHEBI:15378"/>
        <dbReference type="ChEBI" id="CHEBI:57856"/>
        <dbReference type="ChEBI" id="CHEBI:59789"/>
        <dbReference type="ChEBI" id="CHEBI:74495"/>
        <dbReference type="ChEBI" id="CHEBI:82748"/>
        <dbReference type="EC" id="2.1.1.198"/>
    </reaction>
</comment>
<dbReference type="CDD" id="cd11648">
    <property type="entry name" value="RsmI"/>
    <property type="match status" value="1"/>
</dbReference>
<dbReference type="Gene3D" id="3.30.950.10">
    <property type="entry name" value="Methyltransferase, Cobalt-precorrin-4 Transmethylase, Domain 2"/>
    <property type="match status" value="1"/>
</dbReference>
<dbReference type="InterPro" id="IPR018063">
    <property type="entry name" value="SAM_MeTrfase_RsmI_CS"/>
</dbReference>
<dbReference type="KEGG" id="psai:C3B54_11494"/>
<reference evidence="8 9" key="1">
    <citation type="submission" date="2018-02" db="EMBL/GenBank/DDBJ databases">
        <title>Complete genome of the streamlined marine actinobacterium Pontimonas salivibrio CL-TW6 adapted to coastal planktonic lifestype.</title>
        <authorList>
            <person name="Cho B.C."/>
            <person name="Hardies S.C."/>
            <person name="Jang G.I."/>
            <person name="Hwang C.Y."/>
        </authorList>
    </citation>
    <scope>NUCLEOTIDE SEQUENCE [LARGE SCALE GENOMIC DNA]</scope>
    <source>
        <strain evidence="8 9">CL-TW6</strain>
    </source>
</reference>
<keyword evidence="3 6" id="KW-0489">Methyltransferase</keyword>
<dbReference type="EMBL" id="CP026923">
    <property type="protein sequence ID" value="AVG23487.1"/>
    <property type="molecule type" value="Genomic_DNA"/>
</dbReference>
<dbReference type="AlphaFoldDB" id="A0A2L2BPB3"/>
<evidence type="ECO:0000256" key="5">
    <source>
        <dbReference type="ARBA" id="ARBA00022691"/>
    </source>
</evidence>
<comment type="subcellular location">
    <subcellularLocation>
        <location evidence="6">Cytoplasm</location>
    </subcellularLocation>
</comment>
<dbReference type="SUPFAM" id="SSF53790">
    <property type="entry name" value="Tetrapyrrole methylase"/>
    <property type="match status" value="1"/>
</dbReference>
<dbReference type="RefSeq" id="WP_104913093.1">
    <property type="nucleotide sequence ID" value="NZ_CP026923.1"/>
</dbReference>